<evidence type="ECO:0000313" key="2">
    <source>
        <dbReference type="Proteomes" id="UP001222027"/>
    </source>
</evidence>
<dbReference type="AlphaFoldDB" id="A0AAV8R222"/>
<protein>
    <submittedName>
        <fullName evidence="1">Uncharacterized protein</fullName>
    </submittedName>
</protein>
<organism evidence="1 2">
    <name type="scientific">Ensete ventricosum</name>
    <name type="common">Abyssinian banana</name>
    <name type="synonym">Musa ensete</name>
    <dbReference type="NCBI Taxonomy" id="4639"/>
    <lineage>
        <taxon>Eukaryota</taxon>
        <taxon>Viridiplantae</taxon>
        <taxon>Streptophyta</taxon>
        <taxon>Embryophyta</taxon>
        <taxon>Tracheophyta</taxon>
        <taxon>Spermatophyta</taxon>
        <taxon>Magnoliopsida</taxon>
        <taxon>Liliopsida</taxon>
        <taxon>Zingiberales</taxon>
        <taxon>Musaceae</taxon>
        <taxon>Ensete</taxon>
    </lineage>
</organism>
<gene>
    <name evidence="1" type="ORF">OPV22_019227</name>
</gene>
<accession>A0AAV8R222</accession>
<sequence>MSSVSPTTTTRNWFSNDQSRLLVDQKQLIGHTVGRSIVNQTTKCSGEHAHTNYIRDGRHIRTTGLNPTTGPQNATATESRNMCLVRKPC</sequence>
<dbReference type="Proteomes" id="UP001222027">
    <property type="component" value="Unassembled WGS sequence"/>
</dbReference>
<comment type="caution">
    <text evidence="1">The sequence shown here is derived from an EMBL/GenBank/DDBJ whole genome shotgun (WGS) entry which is preliminary data.</text>
</comment>
<proteinExistence type="predicted"/>
<dbReference type="EMBL" id="JAQQAF010000005">
    <property type="protein sequence ID" value="KAJ8486742.1"/>
    <property type="molecule type" value="Genomic_DNA"/>
</dbReference>
<reference evidence="1 2" key="1">
    <citation type="submission" date="2022-12" db="EMBL/GenBank/DDBJ databases">
        <title>Chromosome-scale assembly of the Ensete ventricosum genome.</title>
        <authorList>
            <person name="Dussert Y."/>
            <person name="Stocks J."/>
            <person name="Wendawek A."/>
            <person name="Woldeyes F."/>
            <person name="Nichols R.A."/>
            <person name="Borrell J.S."/>
        </authorList>
    </citation>
    <scope>NUCLEOTIDE SEQUENCE [LARGE SCALE GENOMIC DNA]</scope>
    <source>
        <strain evidence="2">cv. Maze</strain>
        <tissue evidence="1">Seeds</tissue>
    </source>
</reference>
<name>A0AAV8R222_ENSVE</name>
<keyword evidence="2" id="KW-1185">Reference proteome</keyword>
<evidence type="ECO:0000313" key="1">
    <source>
        <dbReference type="EMBL" id="KAJ8486742.1"/>
    </source>
</evidence>